<protein>
    <submittedName>
        <fullName evidence="15">Kinase family protein</fullName>
    </submittedName>
</protein>
<evidence type="ECO:0000256" key="3">
    <source>
        <dbReference type="ARBA" id="ARBA00022692"/>
    </source>
</evidence>
<feature type="domain" description="Protein kinase" evidence="13">
    <location>
        <begin position="308"/>
        <end position="606"/>
    </location>
</feature>
<evidence type="ECO:0000313" key="16">
    <source>
        <dbReference type="Proteomes" id="UP000325081"/>
    </source>
</evidence>
<comment type="subcellular location">
    <subcellularLocation>
        <location evidence="1">Cell membrane</location>
        <topology evidence="1">Single-pass membrane protein</topology>
    </subcellularLocation>
</comment>
<dbReference type="OrthoDB" id="4062651at2759"/>
<keyword evidence="2" id="KW-1003">Cell membrane</keyword>
<dbReference type="Gene3D" id="3.30.200.20">
    <property type="entry name" value="Phosphorylase Kinase, domain 1"/>
    <property type="match status" value="1"/>
</dbReference>
<dbReference type="EMBL" id="BKCP01004405">
    <property type="protein sequence ID" value="GER30795.1"/>
    <property type="molecule type" value="Genomic_DNA"/>
</dbReference>
<evidence type="ECO:0000256" key="6">
    <source>
        <dbReference type="ARBA" id="ARBA00022840"/>
    </source>
</evidence>
<sequence>MKMINQISIFLISFIPQILAQQPYIRQATTLCDSRDNSTSVLGYTCNGPTPTCRAYLTFRAQPPHASVAAISALLSTNSSDLARLNSVPTTTTFDSGQTVLVPVTCSCSGPLYQTNASHTVVSGDTYLIIANNTFQGLSTCQALQAQNPIPARDLLPGERLTVPLRCACPTRNQSVNGVNYLLSYLISFNQSLSTISAQFGVTDDEIQAANGLSPSDLIFPFTTILIPLRNPPTPSQVTSPPPPPPPSPPQSSGGSGSSRTWVYALVGSIAGLFALFILGTVVFCLFFRKKKNQPGKKPDPAIPSQSFDSVVKESNGEYSGDFLSSLSSIAQSLKVYTFDELRAATNNFGPNCQISGSVYRGTINGDFAAIKKMKGDVSKEINLLNKINHFNLVRLSGVAFDEGDWYLVYEYAPNGSLNEWILERKKTNLNWNTRLQIALDIAAGLNYLHRYASPPHIHKDLNSGNVLLDKDFRAKIANFGLARSADGEFALTRHIVGTKGYMAPEYLENGVVSTKLDVYSFGVVLLEILSGKEVYGGVKAQLSEVLWEEDGGRRESLRELMDPLLGGEYAEDVAVVLLRIVESCVERDPADRPEMDHVFRSLSRVSASAAVGVPGYETGPR</sequence>
<dbReference type="InterPro" id="IPR000719">
    <property type="entry name" value="Prot_kinase_dom"/>
</dbReference>
<evidence type="ECO:0000259" key="14">
    <source>
        <dbReference type="PROSITE" id="PS51782"/>
    </source>
</evidence>
<dbReference type="Pfam" id="PF07714">
    <property type="entry name" value="PK_Tyr_Ser-Thr"/>
    <property type="match status" value="1"/>
</dbReference>
<evidence type="ECO:0000256" key="11">
    <source>
        <dbReference type="SAM" id="Phobius"/>
    </source>
</evidence>
<dbReference type="FunFam" id="1.10.510.10:FF:000468">
    <property type="entry name" value="PTI1-like tyrosine-protein kinase 3"/>
    <property type="match status" value="1"/>
</dbReference>
<evidence type="ECO:0000256" key="8">
    <source>
        <dbReference type="ARBA" id="ARBA00023136"/>
    </source>
</evidence>
<dbReference type="Gene3D" id="3.10.350.10">
    <property type="entry name" value="LysM domain"/>
    <property type="match status" value="2"/>
</dbReference>
<evidence type="ECO:0000256" key="12">
    <source>
        <dbReference type="SAM" id="SignalP"/>
    </source>
</evidence>
<evidence type="ECO:0000259" key="13">
    <source>
        <dbReference type="PROSITE" id="PS50011"/>
    </source>
</evidence>
<evidence type="ECO:0000313" key="15">
    <source>
        <dbReference type="EMBL" id="GER30795.1"/>
    </source>
</evidence>
<comment type="caution">
    <text evidence="15">The sequence shown here is derived from an EMBL/GenBank/DDBJ whole genome shotgun (WGS) entry which is preliminary data.</text>
</comment>
<keyword evidence="6" id="KW-0067">ATP-binding</keyword>
<keyword evidence="16" id="KW-1185">Reference proteome</keyword>
<dbReference type="CDD" id="cd00118">
    <property type="entry name" value="LysM"/>
    <property type="match status" value="1"/>
</dbReference>
<dbReference type="PANTHER" id="PTHR45927">
    <property type="entry name" value="LYSM-DOMAIN RECEPTOR-LIKE KINASE-RELATED"/>
    <property type="match status" value="1"/>
</dbReference>
<dbReference type="Pfam" id="PF23473">
    <property type="entry name" value="LysM3_LYK4_5"/>
    <property type="match status" value="1"/>
</dbReference>
<dbReference type="InterPro" id="IPR036779">
    <property type="entry name" value="LysM_dom_sf"/>
</dbReference>
<feature type="chain" id="PRO_5023133232" evidence="12">
    <location>
        <begin position="21"/>
        <end position="622"/>
    </location>
</feature>
<feature type="compositionally biased region" description="Pro residues" evidence="10">
    <location>
        <begin position="231"/>
        <end position="250"/>
    </location>
</feature>
<organism evidence="15 16">
    <name type="scientific">Striga asiatica</name>
    <name type="common">Asiatic witchweed</name>
    <name type="synonym">Buchnera asiatica</name>
    <dbReference type="NCBI Taxonomy" id="4170"/>
    <lineage>
        <taxon>Eukaryota</taxon>
        <taxon>Viridiplantae</taxon>
        <taxon>Streptophyta</taxon>
        <taxon>Embryophyta</taxon>
        <taxon>Tracheophyta</taxon>
        <taxon>Spermatophyta</taxon>
        <taxon>Magnoliopsida</taxon>
        <taxon>eudicotyledons</taxon>
        <taxon>Gunneridae</taxon>
        <taxon>Pentapetalae</taxon>
        <taxon>asterids</taxon>
        <taxon>lamiids</taxon>
        <taxon>Lamiales</taxon>
        <taxon>Orobanchaceae</taxon>
        <taxon>Buchnereae</taxon>
        <taxon>Striga</taxon>
    </lineage>
</organism>
<dbReference type="InterPro" id="IPR052611">
    <property type="entry name" value="Plant_RLK_LysM"/>
</dbReference>
<dbReference type="SMART" id="SM00257">
    <property type="entry name" value="LysM"/>
    <property type="match status" value="2"/>
</dbReference>
<feature type="transmembrane region" description="Helical" evidence="11">
    <location>
        <begin position="262"/>
        <end position="288"/>
    </location>
</feature>
<keyword evidence="15" id="KW-0808">Transferase</keyword>
<evidence type="ECO:0000256" key="2">
    <source>
        <dbReference type="ARBA" id="ARBA00022475"/>
    </source>
</evidence>
<dbReference type="GO" id="GO:0005524">
    <property type="term" value="F:ATP binding"/>
    <property type="evidence" value="ECO:0007669"/>
    <property type="project" value="UniProtKB-KW"/>
</dbReference>
<dbReference type="GO" id="GO:0005886">
    <property type="term" value="C:plasma membrane"/>
    <property type="evidence" value="ECO:0007669"/>
    <property type="project" value="UniProtKB-SubCell"/>
</dbReference>
<dbReference type="GO" id="GO:0004672">
    <property type="term" value="F:protein kinase activity"/>
    <property type="evidence" value="ECO:0007669"/>
    <property type="project" value="InterPro"/>
</dbReference>
<evidence type="ECO:0000256" key="10">
    <source>
        <dbReference type="SAM" id="MobiDB-lite"/>
    </source>
</evidence>
<keyword evidence="8 11" id="KW-0472">Membrane</keyword>
<dbReference type="Pfam" id="PF23472">
    <property type="entry name" value="LysM2_CERK1_LYK3_4_5"/>
    <property type="match status" value="1"/>
</dbReference>
<keyword evidence="5" id="KW-0547">Nucleotide-binding</keyword>
<dbReference type="InterPro" id="IPR056562">
    <property type="entry name" value="LysM2_CERK1_LYK3_4_5"/>
</dbReference>
<dbReference type="InterPro" id="IPR056563">
    <property type="entry name" value="LysM3_LYK4_5"/>
</dbReference>
<keyword evidence="7 11" id="KW-1133">Transmembrane helix</keyword>
<keyword evidence="9" id="KW-1015">Disulfide bond</keyword>
<dbReference type="InterPro" id="IPR056561">
    <property type="entry name" value="NFP_LYK_LysM1"/>
</dbReference>
<dbReference type="SUPFAM" id="SSF56112">
    <property type="entry name" value="Protein kinase-like (PK-like)"/>
    <property type="match status" value="1"/>
</dbReference>
<dbReference type="PANTHER" id="PTHR45927:SF11">
    <property type="entry name" value="LYSM DOMAIN RECEPTOR-LIKE KINASE 4"/>
    <property type="match status" value="1"/>
</dbReference>
<evidence type="ECO:0000256" key="4">
    <source>
        <dbReference type="ARBA" id="ARBA00022729"/>
    </source>
</evidence>
<dbReference type="InterPro" id="IPR011009">
    <property type="entry name" value="Kinase-like_dom_sf"/>
</dbReference>
<dbReference type="AlphaFoldDB" id="A0A5A7PCZ2"/>
<dbReference type="Pfam" id="PF23446">
    <property type="entry name" value="LysM1_NFP_LYK"/>
    <property type="match status" value="1"/>
</dbReference>
<keyword evidence="4 12" id="KW-0732">Signal</keyword>
<evidence type="ECO:0000256" key="7">
    <source>
        <dbReference type="ARBA" id="ARBA00022989"/>
    </source>
</evidence>
<accession>A0A5A7PCZ2</accession>
<keyword evidence="3 11" id="KW-0812">Transmembrane</keyword>
<evidence type="ECO:0000256" key="9">
    <source>
        <dbReference type="ARBA" id="ARBA00023157"/>
    </source>
</evidence>
<dbReference type="InterPro" id="IPR018392">
    <property type="entry name" value="LysM"/>
</dbReference>
<feature type="signal peptide" evidence="12">
    <location>
        <begin position="1"/>
        <end position="20"/>
    </location>
</feature>
<feature type="region of interest" description="Disordered" evidence="10">
    <location>
        <begin position="231"/>
        <end position="256"/>
    </location>
</feature>
<name>A0A5A7PCZ2_STRAF</name>
<evidence type="ECO:0000256" key="5">
    <source>
        <dbReference type="ARBA" id="ARBA00022741"/>
    </source>
</evidence>
<dbReference type="Gene3D" id="1.10.510.10">
    <property type="entry name" value="Transferase(Phosphotransferase) domain 1"/>
    <property type="match status" value="1"/>
</dbReference>
<feature type="domain" description="LysM" evidence="14">
    <location>
        <begin position="117"/>
        <end position="163"/>
    </location>
</feature>
<reference evidence="16" key="1">
    <citation type="journal article" date="2019" name="Curr. Biol.">
        <title>Genome Sequence of Striga asiatica Provides Insight into the Evolution of Plant Parasitism.</title>
        <authorList>
            <person name="Yoshida S."/>
            <person name="Kim S."/>
            <person name="Wafula E.K."/>
            <person name="Tanskanen J."/>
            <person name="Kim Y.M."/>
            <person name="Honaas L."/>
            <person name="Yang Z."/>
            <person name="Spallek T."/>
            <person name="Conn C.E."/>
            <person name="Ichihashi Y."/>
            <person name="Cheong K."/>
            <person name="Cui S."/>
            <person name="Der J.P."/>
            <person name="Gundlach H."/>
            <person name="Jiao Y."/>
            <person name="Hori C."/>
            <person name="Ishida J.K."/>
            <person name="Kasahara H."/>
            <person name="Kiba T."/>
            <person name="Kim M.S."/>
            <person name="Koo N."/>
            <person name="Laohavisit A."/>
            <person name="Lee Y.H."/>
            <person name="Lumba S."/>
            <person name="McCourt P."/>
            <person name="Mortimer J.C."/>
            <person name="Mutuku J.M."/>
            <person name="Nomura T."/>
            <person name="Sasaki-Sekimoto Y."/>
            <person name="Seto Y."/>
            <person name="Wang Y."/>
            <person name="Wakatake T."/>
            <person name="Sakakibara H."/>
            <person name="Demura T."/>
            <person name="Yamaguchi S."/>
            <person name="Yoneyama K."/>
            <person name="Manabe R.I."/>
            <person name="Nelson D.C."/>
            <person name="Schulman A.H."/>
            <person name="Timko M.P."/>
            <person name="dePamphilis C.W."/>
            <person name="Choi D."/>
            <person name="Shirasu K."/>
        </authorList>
    </citation>
    <scope>NUCLEOTIDE SEQUENCE [LARGE SCALE GENOMIC DNA]</scope>
    <source>
        <strain evidence="16">cv. UVA1</strain>
    </source>
</reference>
<keyword evidence="15" id="KW-0418">Kinase</keyword>
<dbReference type="InterPro" id="IPR001245">
    <property type="entry name" value="Ser-Thr/Tyr_kinase_cat_dom"/>
</dbReference>
<dbReference type="PROSITE" id="PS50011">
    <property type="entry name" value="PROTEIN_KINASE_DOM"/>
    <property type="match status" value="1"/>
</dbReference>
<dbReference type="PROSITE" id="PS51782">
    <property type="entry name" value="LYSM"/>
    <property type="match status" value="2"/>
</dbReference>
<feature type="domain" description="LysM" evidence="14">
    <location>
        <begin position="183"/>
        <end position="227"/>
    </location>
</feature>
<gene>
    <name evidence="15" type="ORF">STAS_06752</name>
</gene>
<proteinExistence type="predicted"/>
<evidence type="ECO:0000256" key="1">
    <source>
        <dbReference type="ARBA" id="ARBA00004162"/>
    </source>
</evidence>
<dbReference type="Proteomes" id="UP000325081">
    <property type="component" value="Unassembled WGS sequence"/>
</dbReference>
<dbReference type="GO" id="GO:0051707">
    <property type="term" value="P:response to other organism"/>
    <property type="evidence" value="ECO:0007669"/>
    <property type="project" value="UniProtKB-ARBA"/>
</dbReference>